<dbReference type="RefSeq" id="WP_271020610.1">
    <property type="nucleotide sequence ID" value="NZ_JAQHXR010000001.1"/>
</dbReference>
<comment type="caution">
    <text evidence="1">The sequence shown here is derived from an EMBL/GenBank/DDBJ whole genome shotgun (WGS) entry which is preliminary data.</text>
</comment>
<sequence length="378" mass="43975">MDLVLEALRQYCKNIIQDSSVKKFLQNTLLVSFSSDFLSITKNFQQDIPLLWYFGTYEWYEINKHSIKKDTKVIVCNWVLLDYFIYDTALLGGGALPKLRNDKRNIYGIGHSMAEAFYYAPLREKKEYLDVRVYNAFCAFSHYIAINKDSKRAFKSMFDAVGLEVCVVEGGYPRFDNRFQKRQAFKCNKEQFLFIPRLSKPHELLEIISYLLDNGKKVLLRRHGAYENYIKWQGLDDPYKVLEAFKQDPNFSFDETPSITNEILDKSIVVTDNSSVAYSAPLVSLTPCILYSIPKNEFDLRIRNYGISFANPLLHRVALDDEEFFRVSLDLETELSVNSEKITKEIQDYVLDNFYNLGCSAEMIAKTLLESFKKQQLV</sequence>
<organism evidence="1 2">
    <name type="scientific">Helicobacter ibis</name>
    <dbReference type="NCBI Taxonomy" id="2962633"/>
    <lineage>
        <taxon>Bacteria</taxon>
        <taxon>Pseudomonadati</taxon>
        <taxon>Campylobacterota</taxon>
        <taxon>Epsilonproteobacteria</taxon>
        <taxon>Campylobacterales</taxon>
        <taxon>Helicobacteraceae</taxon>
        <taxon>Helicobacter</taxon>
    </lineage>
</organism>
<proteinExistence type="predicted"/>
<evidence type="ECO:0008006" key="3">
    <source>
        <dbReference type="Google" id="ProtNLM"/>
    </source>
</evidence>
<evidence type="ECO:0000313" key="1">
    <source>
        <dbReference type="EMBL" id="MDA3968317.1"/>
    </source>
</evidence>
<dbReference type="EMBL" id="JAQHXR010000001">
    <property type="protein sequence ID" value="MDA3968317.1"/>
    <property type="molecule type" value="Genomic_DNA"/>
</dbReference>
<dbReference type="Proteomes" id="UP001210261">
    <property type="component" value="Unassembled WGS sequence"/>
</dbReference>
<dbReference type="InterPro" id="IPR043148">
    <property type="entry name" value="TagF_C"/>
</dbReference>
<reference evidence="1 2" key="1">
    <citation type="submission" date="2023-01" db="EMBL/GenBank/DDBJ databases">
        <title>Description of Helicobacter ibis sp. nov. isolated from faecal droppings of black-faced ibis (Theristicus melanopis).</title>
        <authorList>
            <person name="Lopez-Cantillo M."/>
            <person name="Vidal-Veuthey B."/>
            <person name="Mella A."/>
            <person name="De La Haba R."/>
            <person name="Collado L."/>
        </authorList>
    </citation>
    <scope>NUCLEOTIDE SEQUENCE [LARGE SCALE GENOMIC DNA]</scope>
    <source>
        <strain evidence="1 2">A82</strain>
    </source>
</reference>
<protein>
    <recommendedName>
        <fullName evidence="3">CDP-glycerol:poly(Glycerophosphate) glycerophosphotransferase</fullName>
    </recommendedName>
</protein>
<gene>
    <name evidence="1" type="ORF">PF021_01350</name>
</gene>
<keyword evidence="2" id="KW-1185">Reference proteome</keyword>
<dbReference type="Gene3D" id="3.40.50.12580">
    <property type="match status" value="1"/>
</dbReference>
<evidence type="ECO:0000313" key="2">
    <source>
        <dbReference type="Proteomes" id="UP001210261"/>
    </source>
</evidence>
<accession>A0ABT4VC81</accession>
<name>A0ABT4VC81_9HELI</name>